<dbReference type="PANTHER" id="PTHR10996:SF178">
    <property type="entry name" value="2-HYDROXYACID DEHYDROGENASE YGL185C-RELATED"/>
    <property type="match status" value="1"/>
</dbReference>
<dbReference type="InterPro" id="IPR006140">
    <property type="entry name" value="D-isomer_DH_NAD-bd"/>
</dbReference>
<dbReference type="Gene3D" id="3.40.50.720">
    <property type="entry name" value="NAD(P)-binding Rossmann-like Domain"/>
    <property type="match status" value="2"/>
</dbReference>
<dbReference type="InterPro" id="IPR036291">
    <property type="entry name" value="NAD(P)-bd_dom_sf"/>
</dbReference>
<dbReference type="InterPro" id="IPR006139">
    <property type="entry name" value="D-isomer_2_OHA_DH_cat_dom"/>
</dbReference>
<dbReference type="SUPFAM" id="SSF51735">
    <property type="entry name" value="NAD(P)-binding Rossmann-fold domains"/>
    <property type="match status" value="1"/>
</dbReference>
<keyword evidence="2" id="KW-0520">NAD</keyword>
<sequence length="326" mass="36295">MQVAINYNKENSRLIFSPKSLGDFIRSYNLISIFSNEGLLPTVAEVVLSTWSAKPLDQKFLDESPSIKLLIHAAGSVHHLVTPALVERGIRVTSAAHLNAIPTAEFALALILTALRNTLAFTSRINAGGHKGWKKPKKNDFLGYYGTRVGLLGFGNVTLHLLKLLQHFDIECYVADPFVDPVVIRNLGATPACLDWVIEHCDVVSLHHASRQNTRHLLNRERISRLKPGAQLINTARGALIDETALVDRLKQGDIHAYLDVTEKEPPPEDHPFYTLPNCQLTPHIAGSLGREVHRFGEFALRELDNWIHQRPLEGEVDLATLSNRG</sequence>
<evidence type="ECO:0000259" key="5">
    <source>
        <dbReference type="Pfam" id="PF02826"/>
    </source>
</evidence>
<proteinExistence type="inferred from homology"/>
<name>A0A1I1EAC0_9GAMM</name>
<reference evidence="6 7" key="1">
    <citation type="submission" date="2016-10" db="EMBL/GenBank/DDBJ databases">
        <authorList>
            <person name="de Groot N.N."/>
        </authorList>
    </citation>
    <scope>NUCLEOTIDE SEQUENCE [LARGE SCALE GENOMIC DNA]</scope>
    <source>
        <strain evidence="6 7">DSM 18438</strain>
    </source>
</reference>
<dbReference type="SUPFAM" id="SSF52283">
    <property type="entry name" value="Formate/glycerate dehydrogenase catalytic domain-like"/>
    <property type="match status" value="1"/>
</dbReference>
<dbReference type="OrthoDB" id="9805416at2"/>
<dbReference type="AlphaFoldDB" id="A0A1I1EAC0"/>
<evidence type="ECO:0000256" key="3">
    <source>
        <dbReference type="RuleBase" id="RU003719"/>
    </source>
</evidence>
<dbReference type="CDD" id="cd12167">
    <property type="entry name" value="2-Hacid_dh_8"/>
    <property type="match status" value="1"/>
</dbReference>
<dbReference type="Pfam" id="PF02826">
    <property type="entry name" value="2-Hacid_dh_C"/>
    <property type="match status" value="1"/>
</dbReference>
<evidence type="ECO:0000259" key="4">
    <source>
        <dbReference type="Pfam" id="PF00389"/>
    </source>
</evidence>
<dbReference type="GO" id="GO:0005829">
    <property type="term" value="C:cytosol"/>
    <property type="evidence" value="ECO:0007669"/>
    <property type="project" value="TreeGrafter"/>
</dbReference>
<dbReference type="InterPro" id="IPR050223">
    <property type="entry name" value="D-isomer_2-hydroxyacid_DH"/>
</dbReference>
<dbReference type="Pfam" id="PF00389">
    <property type="entry name" value="2-Hacid_dh"/>
    <property type="match status" value="1"/>
</dbReference>
<keyword evidence="1 3" id="KW-0560">Oxidoreductase</keyword>
<gene>
    <name evidence="6" type="ORF">SAMN05660443_0447</name>
</gene>
<feature type="domain" description="D-isomer specific 2-hydroxyacid dehydrogenase catalytic" evidence="4">
    <location>
        <begin position="47"/>
        <end position="315"/>
    </location>
</feature>
<dbReference type="GO" id="GO:0030267">
    <property type="term" value="F:glyoxylate reductase (NADPH) activity"/>
    <property type="evidence" value="ECO:0007669"/>
    <property type="project" value="TreeGrafter"/>
</dbReference>
<evidence type="ECO:0000256" key="1">
    <source>
        <dbReference type="ARBA" id="ARBA00023002"/>
    </source>
</evidence>
<feature type="domain" description="D-isomer specific 2-hydroxyacid dehydrogenase NAD-binding" evidence="5">
    <location>
        <begin position="108"/>
        <end position="286"/>
    </location>
</feature>
<dbReference type="GO" id="GO:0016618">
    <property type="term" value="F:hydroxypyruvate reductase [NAD(P)H] activity"/>
    <property type="evidence" value="ECO:0007669"/>
    <property type="project" value="TreeGrafter"/>
</dbReference>
<evidence type="ECO:0000313" key="6">
    <source>
        <dbReference type="EMBL" id="SFB83666.1"/>
    </source>
</evidence>
<keyword evidence="7" id="KW-1185">Reference proteome</keyword>
<dbReference type="EMBL" id="FOLH01000001">
    <property type="protein sequence ID" value="SFB83666.1"/>
    <property type="molecule type" value="Genomic_DNA"/>
</dbReference>
<dbReference type="GO" id="GO:0051287">
    <property type="term" value="F:NAD binding"/>
    <property type="evidence" value="ECO:0007669"/>
    <property type="project" value="InterPro"/>
</dbReference>
<protein>
    <submittedName>
        <fullName evidence="6">Phosphoglycerate dehydrogenase</fullName>
    </submittedName>
</protein>
<dbReference type="Proteomes" id="UP000199058">
    <property type="component" value="Unassembled WGS sequence"/>
</dbReference>
<evidence type="ECO:0000313" key="7">
    <source>
        <dbReference type="Proteomes" id="UP000199058"/>
    </source>
</evidence>
<accession>A0A1I1EAC0</accession>
<dbReference type="PANTHER" id="PTHR10996">
    <property type="entry name" value="2-HYDROXYACID DEHYDROGENASE-RELATED"/>
    <property type="match status" value="1"/>
</dbReference>
<evidence type="ECO:0000256" key="2">
    <source>
        <dbReference type="ARBA" id="ARBA00023027"/>
    </source>
</evidence>
<comment type="similarity">
    <text evidence="3">Belongs to the D-isomer specific 2-hydroxyacid dehydrogenase family.</text>
</comment>
<dbReference type="STRING" id="1122252.SAMN05660443_0447"/>
<organism evidence="6 7">
    <name type="scientific">Marinospirillum celere</name>
    <dbReference type="NCBI Taxonomy" id="1122252"/>
    <lineage>
        <taxon>Bacteria</taxon>
        <taxon>Pseudomonadati</taxon>
        <taxon>Pseudomonadota</taxon>
        <taxon>Gammaproteobacteria</taxon>
        <taxon>Oceanospirillales</taxon>
        <taxon>Oceanospirillaceae</taxon>
        <taxon>Marinospirillum</taxon>
    </lineage>
</organism>